<dbReference type="InterPro" id="IPR011761">
    <property type="entry name" value="ATP-grasp"/>
</dbReference>
<dbReference type="PROSITE" id="PS50975">
    <property type="entry name" value="ATP_GRASP"/>
    <property type="match status" value="1"/>
</dbReference>
<dbReference type="HAMAP" id="MF_00138">
    <property type="entry name" value="GARS"/>
    <property type="match status" value="1"/>
</dbReference>
<evidence type="ECO:0000256" key="11">
    <source>
        <dbReference type="ARBA" id="ARBA00038345"/>
    </source>
</evidence>
<dbReference type="GO" id="GO:0046872">
    <property type="term" value="F:metal ion binding"/>
    <property type="evidence" value="ECO:0007669"/>
    <property type="project" value="InterPro"/>
</dbReference>
<evidence type="ECO:0000256" key="12">
    <source>
        <dbReference type="ARBA" id="ARBA00042242"/>
    </source>
</evidence>
<evidence type="ECO:0000256" key="8">
    <source>
        <dbReference type="ARBA" id="ARBA00022840"/>
    </source>
</evidence>
<dbReference type="SMART" id="SM01210">
    <property type="entry name" value="GARS_C"/>
    <property type="match status" value="1"/>
</dbReference>
<dbReference type="InterPro" id="IPR037123">
    <property type="entry name" value="PRibGlycinamide_synth_C_sf"/>
</dbReference>
<evidence type="ECO:0000256" key="7">
    <source>
        <dbReference type="ARBA" id="ARBA00022755"/>
    </source>
</evidence>
<dbReference type="GO" id="GO:0005524">
    <property type="term" value="F:ATP binding"/>
    <property type="evidence" value="ECO:0007669"/>
    <property type="project" value="UniProtKB-UniRule"/>
</dbReference>
<keyword evidence="18" id="KW-1185">Reference proteome</keyword>
<dbReference type="PANTHER" id="PTHR43472:SF1">
    <property type="entry name" value="PHOSPHORIBOSYLAMINE--GLYCINE LIGASE, CHLOROPLASTIC"/>
    <property type="match status" value="1"/>
</dbReference>
<evidence type="ECO:0000256" key="13">
    <source>
        <dbReference type="ARBA" id="ARBA00042864"/>
    </source>
</evidence>
<keyword evidence="5 14" id="KW-0436">Ligase</keyword>
<dbReference type="STRING" id="523846.Mfer_0051"/>
<dbReference type="Pfam" id="PF02843">
    <property type="entry name" value="GARS_C"/>
    <property type="match status" value="1"/>
</dbReference>
<dbReference type="InterPro" id="IPR020560">
    <property type="entry name" value="PRibGlycinamide_synth_C-dom"/>
</dbReference>
<name>E3GWW6_METFV</name>
<keyword evidence="6 15" id="KW-0547">Nucleotide-binding</keyword>
<proteinExistence type="inferred from homology"/>
<evidence type="ECO:0000313" key="18">
    <source>
        <dbReference type="Proteomes" id="UP000002315"/>
    </source>
</evidence>
<dbReference type="Gene3D" id="3.90.600.10">
    <property type="entry name" value="Phosphoribosylglycinamide synthetase, C-terminal domain"/>
    <property type="match status" value="1"/>
</dbReference>
<evidence type="ECO:0000313" key="17">
    <source>
        <dbReference type="EMBL" id="ADP76855.1"/>
    </source>
</evidence>
<evidence type="ECO:0000256" key="2">
    <source>
        <dbReference type="ARBA" id="ARBA00001946"/>
    </source>
</evidence>
<dbReference type="Gene3D" id="3.30.470.20">
    <property type="entry name" value="ATP-grasp fold, B domain"/>
    <property type="match status" value="1"/>
</dbReference>
<evidence type="ECO:0000256" key="14">
    <source>
        <dbReference type="HAMAP-Rule" id="MF_00138"/>
    </source>
</evidence>
<comment type="catalytic activity">
    <reaction evidence="14">
        <text>5-phospho-beta-D-ribosylamine + glycine + ATP = N(1)-(5-phospho-beta-D-ribosyl)glycinamide + ADP + phosphate + H(+)</text>
        <dbReference type="Rhea" id="RHEA:17453"/>
        <dbReference type="ChEBI" id="CHEBI:15378"/>
        <dbReference type="ChEBI" id="CHEBI:30616"/>
        <dbReference type="ChEBI" id="CHEBI:43474"/>
        <dbReference type="ChEBI" id="CHEBI:57305"/>
        <dbReference type="ChEBI" id="CHEBI:58681"/>
        <dbReference type="ChEBI" id="CHEBI:143788"/>
        <dbReference type="ChEBI" id="CHEBI:456216"/>
        <dbReference type="EC" id="6.3.4.13"/>
    </reaction>
</comment>
<dbReference type="HOGENOM" id="CLU_027420_3_0_2"/>
<dbReference type="Gene3D" id="3.30.1490.20">
    <property type="entry name" value="ATP-grasp fold, A domain"/>
    <property type="match status" value="1"/>
</dbReference>
<accession>E3GWW6</accession>
<reference evidence="17 18" key="1">
    <citation type="journal article" date="2010" name="Stand. Genomic Sci.">
        <title>Complete genome sequence of Methanothermus fervidus type strain (V24S).</title>
        <authorList>
            <person name="Anderson I."/>
            <person name="Djao O.D."/>
            <person name="Misra M."/>
            <person name="Chertkov O."/>
            <person name="Nolan M."/>
            <person name="Lucas S."/>
            <person name="Lapidus A."/>
            <person name="Del Rio T.G."/>
            <person name="Tice H."/>
            <person name="Cheng J.F."/>
            <person name="Tapia R."/>
            <person name="Han C."/>
            <person name="Goodwin L."/>
            <person name="Pitluck S."/>
            <person name="Liolios K."/>
            <person name="Ivanova N."/>
            <person name="Mavromatis K."/>
            <person name="Mikhailova N."/>
            <person name="Pati A."/>
            <person name="Brambilla E."/>
            <person name="Chen A."/>
            <person name="Palaniappan K."/>
            <person name="Land M."/>
            <person name="Hauser L."/>
            <person name="Chang Y.J."/>
            <person name="Jeffries C.D."/>
            <person name="Sikorski J."/>
            <person name="Spring S."/>
            <person name="Rohde M."/>
            <person name="Eichinger K."/>
            <person name="Huber H."/>
            <person name="Wirth R."/>
            <person name="Goker M."/>
            <person name="Detter J.C."/>
            <person name="Woyke T."/>
            <person name="Bristow J."/>
            <person name="Eisen J.A."/>
            <person name="Markowitz V."/>
            <person name="Hugenholtz P."/>
            <person name="Klenk H.P."/>
            <person name="Kyrpides N.C."/>
        </authorList>
    </citation>
    <scope>NUCLEOTIDE SEQUENCE [LARGE SCALE GENOMIC DNA]</scope>
    <source>
        <strain evidence="18">ATCC 43054 / DSM 2088 / JCM 10308 / V24 S</strain>
    </source>
</reference>
<dbReference type="InterPro" id="IPR020559">
    <property type="entry name" value="PRibGlycinamide_synth_CS"/>
</dbReference>
<dbReference type="InterPro" id="IPR016185">
    <property type="entry name" value="PreATP-grasp_dom_sf"/>
</dbReference>
<evidence type="ECO:0000256" key="10">
    <source>
        <dbReference type="ARBA" id="ARBA00023211"/>
    </source>
</evidence>
<dbReference type="OrthoDB" id="146558at2157"/>
<evidence type="ECO:0000256" key="5">
    <source>
        <dbReference type="ARBA" id="ARBA00022598"/>
    </source>
</evidence>
<dbReference type="GO" id="GO:0004637">
    <property type="term" value="F:phosphoribosylamine-glycine ligase activity"/>
    <property type="evidence" value="ECO:0007669"/>
    <property type="project" value="UniProtKB-UniRule"/>
</dbReference>
<dbReference type="Proteomes" id="UP000002315">
    <property type="component" value="Chromosome"/>
</dbReference>
<dbReference type="SMART" id="SM01209">
    <property type="entry name" value="GARS_A"/>
    <property type="match status" value="1"/>
</dbReference>
<keyword evidence="9" id="KW-0460">Magnesium</keyword>
<comment type="similarity">
    <text evidence="11 14">Belongs to the GARS family.</text>
</comment>
<comment type="cofactor">
    <cofactor evidence="2">
        <name>Mg(2+)</name>
        <dbReference type="ChEBI" id="CHEBI:18420"/>
    </cofactor>
</comment>
<dbReference type="AlphaFoldDB" id="E3GWW6"/>
<dbReference type="KEGG" id="mfv:Mfer_0051"/>
<dbReference type="UniPathway" id="UPA00074">
    <property type="reaction ID" value="UER00125"/>
</dbReference>
<evidence type="ECO:0000256" key="15">
    <source>
        <dbReference type="PROSITE-ProRule" id="PRU00409"/>
    </source>
</evidence>
<dbReference type="InterPro" id="IPR013815">
    <property type="entry name" value="ATP_grasp_subdomain_1"/>
</dbReference>
<organism evidence="17 18">
    <name type="scientific">Methanothermus fervidus (strain ATCC 43054 / DSM 2088 / JCM 10308 / V24 S)</name>
    <dbReference type="NCBI Taxonomy" id="523846"/>
    <lineage>
        <taxon>Archaea</taxon>
        <taxon>Methanobacteriati</taxon>
        <taxon>Methanobacteriota</taxon>
        <taxon>Methanomada group</taxon>
        <taxon>Methanobacteria</taxon>
        <taxon>Methanobacteriales</taxon>
        <taxon>Methanothermaceae</taxon>
        <taxon>Methanothermus</taxon>
    </lineage>
</organism>
<keyword evidence="7 14" id="KW-0658">Purine biosynthesis</keyword>
<dbReference type="GO" id="GO:0009113">
    <property type="term" value="P:purine nucleobase biosynthetic process"/>
    <property type="evidence" value="ECO:0007669"/>
    <property type="project" value="InterPro"/>
</dbReference>
<dbReference type="PANTHER" id="PTHR43472">
    <property type="entry name" value="PHOSPHORIBOSYLAMINE--GLYCINE LIGASE"/>
    <property type="match status" value="1"/>
</dbReference>
<evidence type="ECO:0000256" key="1">
    <source>
        <dbReference type="ARBA" id="ARBA00001936"/>
    </source>
</evidence>
<comment type="pathway">
    <text evidence="3 14">Purine metabolism; IMP biosynthesis via de novo pathway; N(1)-(5-phospho-D-ribosyl)glycinamide from 5-phospho-alpha-D-ribose 1-diphosphate: step 2/2.</text>
</comment>
<sequence>MKVLVVGGGAREHVICESLHGEAEIYSVMSNLNPGIARISEYKIMDENNVEKIRDFALKNNIDIAVIGPESPLEKGIVDELMKAGIDCVGPTKDAAKIETNKFFMRKLFDKYDIEGSVFYRVFDNYEEVCEFLDNFDKDVAVKPVGLTGGKGVKVVGEHLKDNEEAKQYAKQVIENKIGGYSKVIIEERLLGEEFTLQAFCDGKKLVPMPAVQDHPHAFEGDTGPITGGMGSYSDKDGLLPFLRRDEYNKAVKIMKNTLKAINKEVGPYKGILYGQFMLCADGPKIVEYNARFGDPEAMNVLPLLKDSFLEICERIVDGNLKKADFRKKATVCKYIVPEGYPKTKFAGHPIKINEKEISKLGVKLYYASVTQKNNKIYMTSSRSLGLVAEGDSIYKAERLCEKATNYVEGKVYHRRDIGTRELIEKRIEHMNSLRKE</sequence>
<dbReference type="EC" id="6.3.4.13" evidence="4 14"/>
<dbReference type="InterPro" id="IPR011054">
    <property type="entry name" value="Rudment_hybrid_motif"/>
</dbReference>
<dbReference type="SUPFAM" id="SSF56059">
    <property type="entry name" value="Glutathione synthetase ATP-binding domain-like"/>
    <property type="match status" value="1"/>
</dbReference>
<dbReference type="InterPro" id="IPR000115">
    <property type="entry name" value="PRibGlycinamide_synth"/>
</dbReference>
<evidence type="ECO:0000256" key="3">
    <source>
        <dbReference type="ARBA" id="ARBA00005174"/>
    </source>
</evidence>
<dbReference type="Gene3D" id="3.40.50.20">
    <property type="match status" value="1"/>
</dbReference>
<dbReference type="NCBIfam" id="TIGR00877">
    <property type="entry name" value="purD"/>
    <property type="match status" value="1"/>
</dbReference>
<evidence type="ECO:0000256" key="4">
    <source>
        <dbReference type="ARBA" id="ARBA00013255"/>
    </source>
</evidence>
<dbReference type="GO" id="GO:0006189">
    <property type="term" value="P:'de novo' IMP biosynthetic process"/>
    <property type="evidence" value="ECO:0007669"/>
    <property type="project" value="UniProtKB-UniRule"/>
</dbReference>
<gene>
    <name evidence="14" type="primary">purD</name>
    <name evidence="17" type="ordered locus">Mfer_0051</name>
</gene>
<evidence type="ECO:0000259" key="16">
    <source>
        <dbReference type="PROSITE" id="PS50975"/>
    </source>
</evidence>
<protein>
    <recommendedName>
        <fullName evidence="4 14">Phosphoribosylamine--glycine ligase</fullName>
        <ecNumber evidence="4 14">6.3.4.13</ecNumber>
    </recommendedName>
    <alternativeName>
        <fullName evidence="14">GARS</fullName>
    </alternativeName>
    <alternativeName>
        <fullName evidence="12 14">Glycinamide ribonucleotide synthetase</fullName>
    </alternativeName>
    <alternativeName>
        <fullName evidence="13 14">Phosphoribosylglycinamide synthetase</fullName>
    </alternativeName>
</protein>
<dbReference type="SUPFAM" id="SSF52440">
    <property type="entry name" value="PreATP-grasp domain"/>
    <property type="match status" value="1"/>
</dbReference>
<evidence type="ECO:0000256" key="6">
    <source>
        <dbReference type="ARBA" id="ARBA00022741"/>
    </source>
</evidence>
<keyword evidence="10" id="KW-0464">Manganese</keyword>
<dbReference type="PROSITE" id="PS00184">
    <property type="entry name" value="GARS"/>
    <property type="match status" value="1"/>
</dbReference>
<dbReference type="InterPro" id="IPR020562">
    <property type="entry name" value="PRibGlycinamide_synth_N"/>
</dbReference>
<dbReference type="Pfam" id="PF02844">
    <property type="entry name" value="GARS_N"/>
    <property type="match status" value="1"/>
</dbReference>
<comment type="cofactor">
    <cofactor evidence="1">
        <name>Mn(2+)</name>
        <dbReference type="ChEBI" id="CHEBI:29035"/>
    </cofactor>
</comment>
<evidence type="ECO:0000256" key="9">
    <source>
        <dbReference type="ARBA" id="ARBA00022842"/>
    </source>
</evidence>
<dbReference type="InterPro" id="IPR020561">
    <property type="entry name" value="PRibGlycinamid_synth_ATP-grasp"/>
</dbReference>
<dbReference type="SUPFAM" id="SSF51246">
    <property type="entry name" value="Rudiment single hybrid motif"/>
    <property type="match status" value="1"/>
</dbReference>
<keyword evidence="8 15" id="KW-0067">ATP-binding</keyword>
<dbReference type="Pfam" id="PF01071">
    <property type="entry name" value="GARS_A"/>
    <property type="match status" value="1"/>
</dbReference>
<dbReference type="EMBL" id="CP002278">
    <property type="protein sequence ID" value="ADP76855.1"/>
    <property type="molecule type" value="Genomic_DNA"/>
</dbReference>
<feature type="domain" description="ATP-grasp" evidence="16">
    <location>
        <begin position="106"/>
        <end position="318"/>
    </location>
</feature>